<feature type="region of interest" description="Disordered" evidence="6">
    <location>
        <begin position="1"/>
        <end position="21"/>
    </location>
</feature>
<evidence type="ECO:0000313" key="8">
    <source>
        <dbReference type="EMBL" id="KAF2103187.1"/>
    </source>
</evidence>
<dbReference type="AlphaFoldDB" id="A0A9P4IRI6"/>
<evidence type="ECO:0000256" key="2">
    <source>
        <dbReference type="ARBA" id="ARBA00022448"/>
    </source>
</evidence>
<dbReference type="PANTHER" id="PTHR43791:SF36">
    <property type="entry name" value="TRANSPORTER, PUTATIVE (AFU_ORTHOLOGUE AFUA_6G08340)-RELATED"/>
    <property type="match status" value="1"/>
</dbReference>
<dbReference type="GO" id="GO:0016020">
    <property type="term" value="C:membrane"/>
    <property type="evidence" value="ECO:0007669"/>
    <property type="project" value="UniProtKB-SubCell"/>
</dbReference>
<feature type="transmembrane region" description="Helical" evidence="7">
    <location>
        <begin position="173"/>
        <end position="191"/>
    </location>
</feature>
<evidence type="ECO:0000256" key="4">
    <source>
        <dbReference type="ARBA" id="ARBA00022989"/>
    </source>
</evidence>
<dbReference type="InterPro" id="IPR011701">
    <property type="entry name" value="MFS"/>
</dbReference>
<evidence type="ECO:0000256" key="3">
    <source>
        <dbReference type="ARBA" id="ARBA00022692"/>
    </source>
</evidence>
<protein>
    <submittedName>
        <fullName evidence="8">MFS general substrate transporter</fullName>
    </submittedName>
</protein>
<keyword evidence="5 7" id="KW-0472">Membrane</keyword>
<keyword evidence="9" id="KW-1185">Reference proteome</keyword>
<dbReference type="Pfam" id="PF07690">
    <property type="entry name" value="MFS_1"/>
    <property type="match status" value="1"/>
</dbReference>
<evidence type="ECO:0000313" key="9">
    <source>
        <dbReference type="Proteomes" id="UP000799772"/>
    </source>
</evidence>
<dbReference type="GO" id="GO:0022857">
    <property type="term" value="F:transmembrane transporter activity"/>
    <property type="evidence" value="ECO:0007669"/>
    <property type="project" value="InterPro"/>
</dbReference>
<organism evidence="8 9">
    <name type="scientific">Rhizodiscina lignyota</name>
    <dbReference type="NCBI Taxonomy" id="1504668"/>
    <lineage>
        <taxon>Eukaryota</taxon>
        <taxon>Fungi</taxon>
        <taxon>Dikarya</taxon>
        <taxon>Ascomycota</taxon>
        <taxon>Pezizomycotina</taxon>
        <taxon>Dothideomycetes</taxon>
        <taxon>Pleosporomycetidae</taxon>
        <taxon>Aulographales</taxon>
        <taxon>Rhizodiscinaceae</taxon>
        <taxon>Rhizodiscina</taxon>
    </lineage>
</organism>
<reference evidence="8" key="1">
    <citation type="journal article" date="2020" name="Stud. Mycol.">
        <title>101 Dothideomycetes genomes: a test case for predicting lifestyles and emergence of pathogens.</title>
        <authorList>
            <person name="Haridas S."/>
            <person name="Albert R."/>
            <person name="Binder M."/>
            <person name="Bloem J."/>
            <person name="Labutti K."/>
            <person name="Salamov A."/>
            <person name="Andreopoulos B."/>
            <person name="Baker S."/>
            <person name="Barry K."/>
            <person name="Bills G."/>
            <person name="Bluhm B."/>
            <person name="Cannon C."/>
            <person name="Castanera R."/>
            <person name="Culley D."/>
            <person name="Daum C."/>
            <person name="Ezra D."/>
            <person name="Gonzalez J."/>
            <person name="Henrissat B."/>
            <person name="Kuo A."/>
            <person name="Liang C."/>
            <person name="Lipzen A."/>
            <person name="Lutzoni F."/>
            <person name="Magnuson J."/>
            <person name="Mondo S."/>
            <person name="Nolan M."/>
            <person name="Ohm R."/>
            <person name="Pangilinan J."/>
            <person name="Park H.-J."/>
            <person name="Ramirez L."/>
            <person name="Alfaro M."/>
            <person name="Sun H."/>
            <person name="Tritt A."/>
            <person name="Yoshinaga Y."/>
            <person name="Zwiers L.-H."/>
            <person name="Turgeon B."/>
            <person name="Goodwin S."/>
            <person name="Spatafora J."/>
            <person name="Crous P."/>
            <person name="Grigoriev I."/>
        </authorList>
    </citation>
    <scope>NUCLEOTIDE SEQUENCE</scope>
    <source>
        <strain evidence="8">CBS 133067</strain>
    </source>
</reference>
<keyword evidence="4 7" id="KW-1133">Transmembrane helix</keyword>
<dbReference type="EMBL" id="ML978122">
    <property type="protein sequence ID" value="KAF2103187.1"/>
    <property type="molecule type" value="Genomic_DNA"/>
</dbReference>
<dbReference type="Proteomes" id="UP000799772">
    <property type="component" value="Unassembled WGS sequence"/>
</dbReference>
<gene>
    <name evidence="8" type="ORF">NA57DRAFT_72167</name>
</gene>
<keyword evidence="3 7" id="KW-0812">Transmembrane</keyword>
<feature type="transmembrane region" description="Helical" evidence="7">
    <location>
        <begin position="144"/>
        <end position="167"/>
    </location>
</feature>
<feature type="transmembrane region" description="Helical" evidence="7">
    <location>
        <begin position="368"/>
        <end position="388"/>
    </location>
</feature>
<feature type="transmembrane region" description="Helical" evidence="7">
    <location>
        <begin position="234"/>
        <end position="256"/>
    </location>
</feature>
<evidence type="ECO:0000256" key="5">
    <source>
        <dbReference type="ARBA" id="ARBA00023136"/>
    </source>
</evidence>
<proteinExistence type="predicted"/>
<feature type="transmembrane region" description="Helical" evidence="7">
    <location>
        <begin position="344"/>
        <end position="361"/>
    </location>
</feature>
<feature type="transmembrane region" description="Helical" evidence="7">
    <location>
        <begin position="432"/>
        <end position="449"/>
    </location>
</feature>
<sequence>MVDKGNVHVEDAPNNGAVNTIDEEYGEKKDLQYASEEIQQQTQVLDSPENLERIRRYLWKLDYIILPTISALYFFEYLDRGNIANAKLLGIANGHDTKLDGVGSGTTALNATQWETVIMIFYVGLILFQVPGCIGYRIFSPSKWIAFTVCSWCVVVLFQCLCSSYGGLLACRILLGTFEGLFGTGIVYYLSLWYRRDEMGLRVFWFLGPTAIAGAFGGLISYGCGKIASSIPKWKILFLIEGLPGFCLGAFCLYWLPDRPLKNSRFTKDEKVIAKARYYHESFDRAGAISWKHARLTATDWKLYAQAAIYLPTAALLSSISGFLPSIVQDLGYKSPTSANLMTVPPYACAFALMFTTSWTSDRFKERGIHITILASIAAICYVCLATLSEDQLHAKYGLMCIAVSCVYSTYPPSHAWAANNFGNETKRAIGMGMYTAIGNMGSIAGSFFYPSTEAPLFRKGHWLCFAMSVATAVISLSNSLVLRAVNKRRDRLYGKPLEGVPVDVSEDADKNKMFRFIT</sequence>
<feature type="transmembrane region" description="Helical" evidence="7">
    <location>
        <begin position="461"/>
        <end position="483"/>
    </location>
</feature>
<dbReference type="PANTHER" id="PTHR43791">
    <property type="entry name" value="PERMEASE-RELATED"/>
    <property type="match status" value="1"/>
</dbReference>
<feature type="compositionally biased region" description="Basic and acidic residues" evidence="6">
    <location>
        <begin position="1"/>
        <end position="11"/>
    </location>
</feature>
<keyword evidence="2" id="KW-0813">Transport</keyword>
<feature type="transmembrane region" description="Helical" evidence="7">
    <location>
        <begin position="203"/>
        <end position="222"/>
    </location>
</feature>
<feature type="transmembrane region" description="Helical" evidence="7">
    <location>
        <begin position="117"/>
        <end position="139"/>
    </location>
</feature>
<dbReference type="FunFam" id="1.20.1250.20:FF:000013">
    <property type="entry name" value="MFS general substrate transporter"/>
    <property type="match status" value="1"/>
</dbReference>
<dbReference type="SUPFAM" id="SSF103473">
    <property type="entry name" value="MFS general substrate transporter"/>
    <property type="match status" value="1"/>
</dbReference>
<evidence type="ECO:0000256" key="1">
    <source>
        <dbReference type="ARBA" id="ARBA00004141"/>
    </source>
</evidence>
<comment type="caution">
    <text evidence="8">The sequence shown here is derived from an EMBL/GenBank/DDBJ whole genome shotgun (WGS) entry which is preliminary data.</text>
</comment>
<dbReference type="Gene3D" id="1.20.1250.20">
    <property type="entry name" value="MFS general substrate transporter like domains"/>
    <property type="match status" value="2"/>
</dbReference>
<comment type="subcellular location">
    <subcellularLocation>
        <location evidence="1">Membrane</location>
        <topology evidence="1">Multi-pass membrane protein</topology>
    </subcellularLocation>
</comment>
<evidence type="ECO:0000256" key="6">
    <source>
        <dbReference type="SAM" id="MobiDB-lite"/>
    </source>
</evidence>
<evidence type="ECO:0000256" key="7">
    <source>
        <dbReference type="SAM" id="Phobius"/>
    </source>
</evidence>
<feature type="transmembrane region" description="Helical" evidence="7">
    <location>
        <begin position="303"/>
        <end position="324"/>
    </location>
</feature>
<dbReference type="OrthoDB" id="2985014at2759"/>
<dbReference type="InterPro" id="IPR036259">
    <property type="entry name" value="MFS_trans_sf"/>
</dbReference>
<accession>A0A9P4IRI6</accession>
<name>A0A9P4IRI6_9PEZI</name>